<dbReference type="EMBL" id="CM014098">
    <property type="protein sequence ID" value="TKS89317.1"/>
    <property type="molecule type" value="Genomic_DNA"/>
</dbReference>
<keyword evidence="5" id="KW-0812">Transmembrane</keyword>
<dbReference type="InterPro" id="IPR000814">
    <property type="entry name" value="TBP"/>
</dbReference>
<keyword evidence="2" id="KW-0238">DNA-binding</keyword>
<dbReference type="PANTHER" id="PTHR10126">
    <property type="entry name" value="TATA-BOX BINDING PROTEIN"/>
    <property type="match status" value="1"/>
</dbReference>
<accession>A0A4U5VLH5</accession>
<dbReference type="InterPro" id="IPR012295">
    <property type="entry name" value="TBP_dom_sf"/>
</dbReference>
<feature type="domain" description="PDZ" evidence="6">
    <location>
        <begin position="12"/>
        <end position="98"/>
    </location>
</feature>
<reference evidence="7 8" key="1">
    <citation type="submission" date="2019-01" db="EMBL/GenBank/DDBJ databases">
        <title>Genome Assembly of Collichthys lucidus.</title>
        <authorList>
            <person name="Cai M."/>
            <person name="Xiao S."/>
        </authorList>
    </citation>
    <scope>NUCLEOTIDE SEQUENCE [LARGE SCALE GENOMIC DNA]</scope>
    <source>
        <strain evidence="7">JT15FE1705JMU</strain>
        <tissue evidence="7">Muscle</tissue>
    </source>
</reference>
<dbReference type="Gene3D" id="2.30.42.10">
    <property type="match status" value="1"/>
</dbReference>
<dbReference type="SUPFAM" id="SSF55945">
    <property type="entry name" value="TATA-box binding protein-like"/>
    <property type="match status" value="2"/>
</dbReference>
<gene>
    <name evidence="7" type="ORF">D9C73_023442</name>
</gene>
<dbReference type="PROSITE" id="PS50106">
    <property type="entry name" value="PDZ"/>
    <property type="match status" value="1"/>
</dbReference>
<dbReference type="GO" id="GO:0003677">
    <property type="term" value="F:DNA binding"/>
    <property type="evidence" value="ECO:0007669"/>
    <property type="project" value="UniProtKB-KW"/>
</dbReference>
<evidence type="ECO:0000313" key="7">
    <source>
        <dbReference type="EMBL" id="TKS89317.1"/>
    </source>
</evidence>
<dbReference type="Pfam" id="PF16311">
    <property type="entry name" value="TMEM100"/>
    <property type="match status" value="1"/>
</dbReference>
<keyword evidence="5" id="KW-0472">Membrane</keyword>
<dbReference type="AlphaFoldDB" id="A0A4U5VLH5"/>
<keyword evidence="5" id="KW-1133">Transmembrane helix</keyword>
<dbReference type="GO" id="GO:0006352">
    <property type="term" value="P:DNA-templated transcription initiation"/>
    <property type="evidence" value="ECO:0007669"/>
    <property type="project" value="InterPro"/>
</dbReference>
<dbReference type="Pfam" id="PF00595">
    <property type="entry name" value="PDZ"/>
    <property type="match status" value="1"/>
</dbReference>
<dbReference type="Gene3D" id="3.30.310.10">
    <property type="entry name" value="TATA-Binding Protein"/>
    <property type="match status" value="2"/>
</dbReference>
<dbReference type="CDD" id="cd06692">
    <property type="entry name" value="PDZ1_GgSTXBP4-like"/>
    <property type="match status" value="1"/>
</dbReference>
<protein>
    <submittedName>
        <fullName evidence="7">TATA box-binding protein-like protein 2</fullName>
    </submittedName>
</protein>
<dbReference type="InterPro" id="IPR036034">
    <property type="entry name" value="PDZ_sf"/>
</dbReference>
<proteinExistence type="inferred from homology"/>
<comment type="similarity">
    <text evidence="1">Belongs to the TBP family.</text>
</comment>
<dbReference type="STRING" id="240159.A0A4U5VLH5"/>
<evidence type="ECO:0000259" key="6">
    <source>
        <dbReference type="PROSITE" id="PS50106"/>
    </source>
</evidence>
<organism evidence="7 8">
    <name type="scientific">Collichthys lucidus</name>
    <name type="common">Big head croaker</name>
    <name type="synonym">Sciaena lucida</name>
    <dbReference type="NCBI Taxonomy" id="240159"/>
    <lineage>
        <taxon>Eukaryota</taxon>
        <taxon>Metazoa</taxon>
        <taxon>Chordata</taxon>
        <taxon>Craniata</taxon>
        <taxon>Vertebrata</taxon>
        <taxon>Euteleostomi</taxon>
        <taxon>Actinopterygii</taxon>
        <taxon>Neopterygii</taxon>
        <taxon>Teleostei</taxon>
        <taxon>Neoteleostei</taxon>
        <taxon>Acanthomorphata</taxon>
        <taxon>Eupercaria</taxon>
        <taxon>Sciaenidae</taxon>
        <taxon>Collichthys</taxon>
    </lineage>
</organism>
<evidence type="ECO:0000256" key="5">
    <source>
        <dbReference type="SAM" id="Phobius"/>
    </source>
</evidence>
<dbReference type="InterPro" id="IPR032536">
    <property type="entry name" value="TMEM100"/>
</dbReference>
<feature type="region of interest" description="Disordered" evidence="4">
    <location>
        <begin position="355"/>
        <end position="391"/>
    </location>
</feature>
<dbReference type="Pfam" id="PF00352">
    <property type="entry name" value="TBP"/>
    <property type="match status" value="2"/>
</dbReference>
<evidence type="ECO:0000313" key="8">
    <source>
        <dbReference type="Proteomes" id="UP000298787"/>
    </source>
</evidence>
<evidence type="ECO:0000256" key="4">
    <source>
        <dbReference type="SAM" id="MobiDB-lite"/>
    </source>
</evidence>
<dbReference type="Proteomes" id="UP000298787">
    <property type="component" value="Chromosome 21"/>
</dbReference>
<feature type="transmembrane region" description="Helical" evidence="5">
    <location>
        <begin position="489"/>
        <end position="509"/>
    </location>
</feature>
<dbReference type="SUPFAM" id="SSF50156">
    <property type="entry name" value="PDZ domain-like"/>
    <property type="match status" value="1"/>
</dbReference>
<dbReference type="PRINTS" id="PR00686">
    <property type="entry name" value="TIFACTORIID"/>
</dbReference>
<evidence type="ECO:0000256" key="3">
    <source>
        <dbReference type="ARBA" id="ARBA00023163"/>
    </source>
</evidence>
<sequence length="565" mass="62222">MGPHGINRAVQRLEFCDCRRGLGVKIIGGYRESTGEEFGVYIKRVVGGGLAALDGRLKSGDLILDVNNISLRGVTNDRAVEILRTASLSNHMSLLVARDEESRFLLQVLDGSAVMAESELEWYFDNFIANDSIKTEEVKADPAEELFLSLLPDELLTLPAPTPRPVVPVIQKPEPIPQIQNVISTVELGCCLDLQSIAYKVWNVEYKPKGYKALVMRIREPRSTAVIYTSGSVDSRRAARRFARMMQKLGFPVCFLKFKIQNIVASCKTFPISLDLLSCHPRCSYEPELFPGLHYRVTPGITATIFSSGNITLLGCTCSESWVGKGKDVRAEKPAGPDVDLQSVIHRPDRDAEMKSSLFSSTWTNRDKREDDAETSSEGRAQRDELRGTSSEGRPLFCDWLIADITINMAHIFLASKITMPDDLHCKGGARIPRSAMRMPTSISAEKLSRDKLRRDHGVVMTSHVPHVNEVQLTAATGGAEMSCYRCTVPFGVVVLIAGIVVTAVAYTFNSHGSTISVLGLVLLSAGLGLLGSSAVCWRVRLRKKRDKRRESQTALMASQGYCVA</sequence>
<evidence type="ECO:0000256" key="2">
    <source>
        <dbReference type="ARBA" id="ARBA00023125"/>
    </source>
</evidence>
<dbReference type="SMART" id="SM00228">
    <property type="entry name" value="PDZ"/>
    <property type="match status" value="1"/>
</dbReference>
<dbReference type="InterPro" id="IPR001478">
    <property type="entry name" value="PDZ"/>
</dbReference>
<keyword evidence="3" id="KW-0804">Transcription</keyword>
<evidence type="ECO:0000256" key="1">
    <source>
        <dbReference type="ARBA" id="ARBA00005560"/>
    </source>
</evidence>
<name>A0A4U5VLH5_COLLU</name>
<keyword evidence="8" id="KW-1185">Reference proteome</keyword>
<feature type="transmembrane region" description="Helical" evidence="5">
    <location>
        <begin position="515"/>
        <end position="540"/>
    </location>
</feature>